<dbReference type="PROSITE" id="PS50850">
    <property type="entry name" value="MFS"/>
    <property type="match status" value="1"/>
</dbReference>
<dbReference type="InterPro" id="IPR011701">
    <property type="entry name" value="MFS"/>
</dbReference>
<dbReference type="GO" id="GO:0012505">
    <property type="term" value="C:endomembrane system"/>
    <property type="evidence" value="ECO:0007669"/>
    <property type="project" value="UniProtKB-SubCell"/>
</dbReference>
<feature type="transmembrane region" description="Helical" evidence="5">
    <location>
        <begin position="358"/>
        <end position="376"/>
    </location>
</feature>
<evidence type="ECO:0000256" key="5">
    <source>
        <dbReference type="SAM" id="Phobius"/>
    </source>
</evidence>
<dbReference type="PANTHER" id="PTHR43826:SF3">
    <property type="entry name" value="GLUCOSE-6-PHOSPHATE EXCHANGER SLC37A4"/>
    <property type="match status" value="1"/>
</dbReference>
<organism evidence="7 8">
    <name type="scientific">Galdieria partita</name>
    <dbReference type="NCBI Taxonomy" id="83374"/>
    <lineage>
        <taxon>Eukaryota</taxon>
        <taxon>Rhodophyta</taxon>
        <taxon>Bangiophyceae</taxon>
        <taxon>Galdieriales</taxon>
        <taxon>Galdieriaceae</taxon>
        <taxon>Galdieria</taxon>
    </lineage>
</organism>
<accession>A0A9C7Q423</accession>
<proteinExistence type="predicted"/>
<dbReference type="GO" id="GO:0016020">
    <property type="term" value="C:membrane"/>
    <property type="evidence" value="ECO:0007669"/>
    <property type="project" value="UniProtKB-ARBA"/>
</dbReference>
<feature type="transmembrane region" description="Helical" evidence="5">
    <location>
        <begin position="285"/>
        <end position="305"/>
    </location>
</feature>
<feature type="transmembrane region" description="Helical" evidence="5">
    <location>
        <begin position="396"/>
        <end position="417"/>
    </location>
</feature>
<name>A0A9C7Q423_9RHOD</name>
<feature type="transmembrane region" description="Helical" evidence="5">
    <location>
        <begin position="167"/>
        <end position="183"/>
    </location>
</feature>
<evidence type="ECO:0000259" key="6">
    <source>
        <dbReference type="PROSITE" id="PS50850"/>
    </source>
</evidence>
<evidence type="ECO:0000256" key="4">
    <source>
        <dbReference type="ARBA" id="ARBA00023136"/>
    </source>
</evidence>
<dbReference type="InterPro" id="IPR036259">
    <property type="entry name" value="MFS_trans_sf"/>
</dbReference>
<sequence length="619" mass="69569">MQVDDHLKKHVDIKRARMDIHSQVHSLCQIKYLHKSRAAFLGVFHYGVSGKSAWSSKVRRGKRSYSVGKLYKRYDYNEFPIRLSAEEPYDRVTEKASLETPQSLRSKSSNVSSQLLEGADEELDRKYWHWRIRIFYSIFIGYAFYYFTRNSFTYVAPAMRVALGFNLQQLGVITSIFPLAYGFSKLASGILADRFSTRLFMSSGLAITGVVNILFGLSSNLYILCLLWALNGVFQGFGAPPCARLLTQWYSRNERGTWWGFWNTSHNTGGFLIPLVAGYCATRYGWKYGMIAPGILGLFMSCFLFNRIRDKPQVVGLPPVHIYRDDPESDQSSSMKEEQHERLSFLASLRSYVFSNPYVWLLALSYFFIYFIRQGISSWAHVFLLDFKGVASPQEAAFRVSGMEIGGLMGSLVSGWASDRMLRGRRIPIIILWLIGVLVSVVSLWYIPGSFRYITWLVIFSIGFFIYGPQMLVGLAGAEIVHKDAVSTTIGFLGWVAYLGASFAGFPLTSLIARYGWQAYLSSLMGCGVVAILLLVPMWRLGMGEKVKKPLLDQTKAQDAFLTACEFCAGTGTIIRLSCGPATPAQAISCQYVERSCPYCGGNGVIQEQGPALLPFEKK</sequence>
<evidence type="ECO:0000313" key="8">
    <source>
        <dbReference type="Proteomes" id="UP001061958"/>
    </source>
</evidence>
<keyword evidence="3 5" id="KW-1133">Transmembrane helix</keyword>
<evidence type="ECO:0000313" key="7">
    <source>
        <dbReference type="EMBL" id="GJQ15816.1"/>
    </source>
</evidence>
<feature type="domain" description="Major facilitator superfamily (MFS) profile" evidence="6">
    <location>
        <begin position="134"/>
        <end position="540"/>
    </location>
</feature>
<keyword evidence="4 5" id="KW-0472">Membrane</keyword>
<dbReference type="GO" id="GO:0035435">
    <property type="term" value="P:phosphate ion transmembrane transport"/>
    <property type="evidence" value="ECO:0007669"/>
    <property type="project" value="TreeGrafter"/>
</dbReference>
<comment type="caution">
    <text evidence="7">The sequence shown here is derived from an EMBL/GenBank/DDBJ whole genome shotgun (WGS) entry which is preliminary data.</text>
</comment>
<reference evidence="7" key="1">
    <citation type="journal article" date="2022" name="Proc. Natl. Acad. Sci. U.S.A.">
        <title>Life cycle and functional genomics of the unicellular red alga Galdieria for elucidating algal and plant evolution and industrial use.</title>
        <authorList>
            <person name="Hirooka S."/>
            <person name="Itabashi T."/>
            <person name="Ichinose T.M."/>
            <person name="Onuma R."/>
            <person name="Fujiwara T."/>
            <person name="Yamashita S."/>
            <person name="Jong L.W."/>
            <person name="Tomita R."/>
            <person name="Iwane A.H."/>
            <person name="Miyagishima S.Y."/>
        </authorList>
    </citation>
    <scope>NUCLEOTIDE SEQUENCE</scope>
    <source>
        <strain evidence="7">NBRC 102759</strain>
    </source>
</reference>
<evidence type="ECO:0000256" key="3">
    <source>
        <dbReference type="ARBA" id="ARBA00022989"/>
    </source>
</evidence>
<dbReference type="PANTHER" id="PTHR43826">
    <property type="entry name" value="GLUCOSE-6-PHOSPHATE EXCHANGER SLC37A4"/>
    <property type="match status" value="1"/>
</dbReference>
<dbReference type="AlphaFoldDB" id="A0A9C7Q423"/>
<dbReference type="EMBL" id="BQMJ01000075">
    <property type="protein sequence ID" value="GJQ15816.1"/>
    <property type="molecule type" value="Genomic_DNA"/>
</dbReference>
<dbReference type="Proteomes" id="UP001061958">
    <property type="component" value="Unassembled WGS sequence"/>
</dbReference>
<feature type="transmembrane region" description="Helical" evidence="5">
    <location>
        <begin position="490"/>
        <end position="513"/>
    </location>
</feature>
<evidence type="ECO:0000256" key="1">
    <source>
        <dbReference type="ARBA" id="ARBA00004127"/>
    </source>
</evidence>
<dbReference type="Gene3D" id="6.20.20.10">
    <property type="match status" value="1"/>
</dbReference>
<feature type="transmembrane region" description="Helical" evidence="5">
    <location>
        <begin position="453"/>
        <end position="478"/>
    </location>
</feature>
<keyword evidence="2 5" id="KW-0812">Transmembrane</keyword>
<dbReference type="Gene3D" id="1.20.1250.20">
    <property type="entry name" value="MFS general substrate transporter like domains"/>
    <property type="match status" value="2"/>
</dbReference>
<gene>
    <name evidence="7" type="ORF">GpartN1_g7607.t1</name>
</gene>
<feature type="transmembrane region" description="Helical" evidence="5">
    <location>
        <begin position="519"/>
        <end position="539"/>
    </location>
</feature>
<dbReference type="InterPro" id="IPR020846">
    <property type="entry name" value="MFS_dom"/>
</dbReference>
<keyword evidence="8" id="KW-1185">Reference proteome</keyword>
<dbReference type="OrthoDB" id="3639251at2759"/>
<dbReference type="SUPFAM" id="SSF103473">
    <property type="entry name" value="MFS general substrate transporter"/>
    <property type="match status" value="1"/>
</dbReference>
<dbReference type="GO" id="GO:0061513">
    <property type="term" value="F:glucose 6-phosphate:phosphate antiporter activity"/>
    <property type="evidence" value="ECO:0007669"/>
    <property type="project" value="TreeGrafter"/>
</dbReference>
<dbReference type="Pfam" id="PF07690">
    <property type="entry name" value="MFS_1"/>
    <property type="match status" value="1"/>
</dbReference>
<feature type="transmembrane region" description="Helical" evidence="5">
    <location>
        <begin position="429"/>
        <end position="447"/>
    </location>
</feature>
<feature type="transmembrane region" description="Helical" evidence="5">
    <location>
        <begin position="195"/>
        <end position="215"/>
    </location>
</feature>
<protein>
    <recommendedName>
        <fullName evidence="6">Major facilitator superfamily (MFS) profile domain-containing protein</fullName>
    </recommendedName>
</protein>
<comment type="subcellular location">
    <subcellularLocation>
        <location evidence="1">Endomembrane system</location>
        <topology evidence="1">Multi-pass membrane protein</topology>
    </subcellularLocation>
</comment>
<evidence type="ECO:0000256" key="2">
    <source>
        <dbReference type="ARBA" id="ARBA00022692"/>
    </source>
</evidence>
<feature type="transmembrane region" description="Helical" evidence="5">
    <location>
        <begin position="130"/>
        <end position="147"/>
    </location>
</feature>
<reference evidence="7" key="2">
    <citation type="submission" date="2022-01" db="EMBL/GenBank/DDBJ databases">
        <authorList>
            <person name="Hirooka S."/>
            <person name="Miyagishima S.Y."/>
        </authorList>
    </citation>
    <scope>NUCLEOTIDE SEQUENCE</scope>
    <source>
        <strain evidence="7">NBRC 102759</strain>
    </source>
</reference>
<dbReference type="InterPro" id="IPR051337">
    <property type="entry name" value="OPA_Antiporter"/>
</dbReference>